<organism evidence="2 3">
    <name type="scientific">Clostridium mobile</name>
    <dbReference type="NCBI Taxonomy" id="2841512"/>
    <lineage>
        <taxon>Bacteria</taxon>
        <taxon>Bacillati</taxon>
        <taxon>Bacillota</taxon>
        <taxon>Clostridia</taxon>
        <taxon>Eubacteriales</taxon>
        <taxon>Clostridiaceae</taxon>
        <taxon>Clostridium</taxon>
    </lineage>
</organism>
<accession>A0ABS6EMU8</accession>
<reference evidence="2 3" key="1">
    <citation type="submission" date="2021-06" db="EMBL/GenBank/DDBJ databases">
        <authorList>
            <person name="Sun Q."/>
            <person name="Li D."/>
        </authorList>
    </citation>
    <scope>NUCLEOTIDE SEQUENCE [LARGE SCALE GENOMIC DNA]</scope>
    <source>
        <strain evidence="2 3">MSJ-11</strain>
    </source>
</reference>
<name>A0ABS6EMU8_9CLOT</name>
<dbReference type="InterPro" id="IPR002611">
    <property type="entry name" value="IstB_ATP-bd"/>
</dbReference>
<dbReference type="Pfam" id="PF01695">
    <property type="entry name" value="IstB_IS21"/>
    <property type="match status" value="1"/>
</dbReference>
<keyword evidence="2" id="KW-0547">Nucleotide-binding</keyword>
<evidence type="ECO:0000259" key="1">
    <source>
        <dbReference type="Pfam" id="PF01695"/>
    </source>
</evidence>
<sequence>MTNLRFEEWPKIFYNELMPTAIIDRLIHNSQIVLLYGDGYRLKESISNKKEISHL</sequence>
<comment type="caution">
    <text evidence="2">The sequence shown here is derived from an EMBL/GenBank/DDBJ whole genome shotgun (WGS) entry which is preliminary data.</text>
</comment>
<dbReference type="Proteomes" id="UP000726170">
    <property type="component" value="Unassembled WGS sequence"/>
</dbReference>
<dbReference type="EMBL" id="JAHLQF010000013">
    <property type="protein sequence ID" value="MBU5486556.1"/>
    <property type="molecule type" value="Genomic_DNA"/>
</dbReference>
<evidence type="ECO:0000313" key="2">
    <source>
        <dbReference type="EMBL" id="MBU5486556.1"/>
    </source>
</evidence>
<gene>
    <name evidence="2" type="ORF">KQI86_19940</name>
</gene>
<protein>
    <submittedName>
        <fullName evidence="2">ATP-binding protein</fullName>
    </submittedName>
</protein>
<keyword evidence="3" id="KW-1185">Reference proteome</keyword>
<dbReference type="GO" id="GO:0005524">
    <property type="term" value="F:ATP binding"/>
    <property type="evidence" value="ECO:0007669"/>
    <property type="project" value="UniProtKB-KW"/>
</dbReference>
<dbReference type="RefSeq" id="WP_216441163.1">
    <property type="nucleotide sequence ID" value="NZ_JAHLQF010000013.1"/>
</dbReference>
<proteinExistence type="predicted"/>
<feature type="domain" description="IstB-like ATP-binding" evidence="1">
    <location>
        <begin position="2"/>
        <end position="45"/>
    </location>
</feature>
<keyword evidence="2" id="KW-0067">ATP-binding</keyword>
<evidence type="ECO:0000313" key="3">
    <source>
        <dbReference type="Proteomes" id="UP000726170"/>
    </source>
</evidence>